<evidence type="ECO:0000313" key="3">
    <source>
        <dbReference type="RefSeq" id="XP_010506863.1"/>
    </source>
</evidence>
<dbReference type="Proteomes" id="UP000694864">
    <property type="component" value="Chromosome 4"/>
</dbReference>
<reference evidence="2" key="2">
    <citation type="journal article" date="2014" name="Nat. Commun.">
        <title>The emerging biofuel crop Camelina sativa retains a highly undifferentiated hexaploid genome structure.</title>
        <authorList>
            <person name="Kagale S."/>
            <person name="Koh C."/>
            <person name="Nixon J."/>
            <person name="Bollina V."/>
            <person name="Clarke W.E."/>
            <person name="Tuteja R."/>
            <person name="Spillane C."/>
            <person name="Robinson S.J."/>
            <person name="Links M.G."/>
            <person name="Clarke C."/>
            <person name="Higgins E.E."/>
            <person name="Huebert T."/>
            <person name="Sharpe A.G."/>
            <person name="Parkin I.A."/>
        </authorList>
    </citation>
    <scope>NUCLEOTIDE SEQUENCE [LARGE SCALE GENOMIC DNA]</scope>
    <source>
        <strain evidence="2">r\DH55</strain>
    </source>
</reference>
<evidence type="ECO:0000313" key="4">
    <source>
        <dbReference type="RefSeq" id="XP_010506865.1"/>
    </source>
</evidence>
<protein>
    <submittedName>
        <fullName evidence="3">Uncharacterized protein LOC104783402</fullName>
    </submittedName>
    <submittedName>
        <fullName evidence="4">Uncharacterized protein LOC104783403</fullName>
    </submittedName>
</protein>
<reference evidence="3 4" key="3">
    <citation type="submission" date="2025-05" db="UniProtKB">
        <authorList>
            <consortium name="RefSeq"/>
        </authorList>
    </citation>
    <scope>IDENTIFICATION</scope>
    <source>
        <tissue evidence="3 4">Leaf</tissue>
    </source>
</reference>
<dbReference type="PANTHER" id="PTHR45835">
    <property type="entry name" value="YALI0A06105P"/>
    <property type="match status" value="1"/>
</dbReference>
<evidence type="ECO:0000256" key="1">
    <source>
        <dbReference type="SAM" id="Coils"/>
    </source>
</evidence>
<dbReference type="RefSeq" id="XP_010506863.1">
    <property type="nucleotide sequence ID" value="XM_010508561.1"/>
</dbReference>
<sequence>MEFVTGLPMSKLKHDVVWVVVDRLTKSAQFIAIAETDGVEVIAVRYIEEIVRLHRVPCCMAEHVERRCAGRRLRNEMAKKLKFLKINLKEAQNRQKSYGDKSRKELEFEVGDLVYLKAMTYKGKGRFTKRKKLSPSEEDEVVEDVPPELRENLTVEATPIRIIDCMVKGMRRKKINMVKILWNCGGHE</sequence>
<dbReference type="GeneID" id="104783402"/>
<keyword evidence="1" id="KW-0175">Coiled coil</keyword>
<proteinExistence type="predicted"/>
<evidence type="ECO:0000313" key="2">
    <source>
        <dbReference type="Proteomes" id="UP000694864"/>
    </source>
</evidence>
<dbReference type="GeneID" id="104783403"/>
<keyword evidence="2" id="KW-1185">Reference proteome</keyword>
<name>A0ABM0YWF6_CAMSA</name>
<reference evidence="2" key="1">
    <citation type="journal article" date="1997" name="Nucleic Acids Res.">
        <title>tRNAscan-SE: a program for improved detection of transfer RNA genes in genomic sequence.</title>
        <authorList>
            <person name="Lowe T.M."/>
            <person name="Eddy S.R."/>
        </authorList>
    </citation>
    <scope>NUCLEOTIDE SEQUENCE [LARGE SCALE GENOMIC DNA]</scope>
    <source>
        <strain evidence="2">r\DH55</strain>
    </source>
</reference>
<gene>
    <name evidence="4" type="primary">LOC104783403</name>
    <name evidence="3" type="synonym">LOC104783402</name>
</gene>
<dbReference type="RefSeq" id="XP_010506865.1">
    <property type="nucleotide sequence ID" value="XM_010508563.1"/>
</dbReference>
<organism evidence="2 4">
    <name type="scientific">Camelina sativa</name>
    <name type="common">False flax</name>
    <name type="synonym">Myagrum sativum</name>
    <dbReference type="NCBI Taxonomy" id="90675"/>
    <lineage>
        <taxon>Eukaryota</taxon>
        <taxon>Viridiplantae</taxon>
        <taxon>Streptophyta</taxon>
        <taxon>Embryophyta</taxon>
        <taxon>Tracheophyta</taxon>
        <taxon>Spermatophyta</taxon>
        <taxon>Magnoliopsida</taxon>
        <taxon>eudicotyledons</taxon>
        <taxon>Gunneridae</taxon>
        <taxon>Pentapetalae</taxon>
        <taxon>rosids</taxon>
        <taxon>malvids</taxon>
        <taxon>Brassicales</taxon>
        <taxon>Brassicaceae</taxon>
        <taxon>Camelineae</taxon>
        <taxon>Camelina</taxon>
    </lineage>
</organism>
<accession>A0ABM0YWF6</accession>
<dbReference type="PANTHER" id="PTHR45835:SF99">
    <property type="entry name" value="CHROMO DOMAIN-CONTAINING PROTEIN-RELATED"/>
    <property type="match status" value="1"/>
</dbReference>
<feature type="coiled-coil region" evidence="1">
    <location>
        <begin position="74"/>
        <end position="101"/>
    </location>
</feature>